<evidence type="ECO:0000313" key="8">
    <source>
        <dbReference type="EMBL" id="SLN35434.1"/>
    </source>
</evidence>
<dbReference type="Gene3D" id="1.10.150.130">
    <property type="match status" value="1"/>
</dbReference>
<feature type="domain" description="Core-binding (CB)" evidence="7">
    <location>
        <begin position="196"/>
        <end position="280"/>
    </location>
</feature>
<dbReference type="PANTHER" id="PTHR30629:SF2">
    <property type="entry name" value="PROPHAGE INTEGRASE INTS-RELATED"/>
    <property type="match status" value="1"/>
</dbReference>
<evidence type="ECO:0000259" key="7">
    <source>
        <dbReference type="PROSITE" id="PS51900"/>
    </source>
</evidence>
<dbReference type="InterPro" id="IPR050808">
    <property type="entry name" value="Phage_Integrase"/>
</dbReference>
<evidence type="ECO:0000313" key="9">
    <source>
        <dbReference type="Proteomes" id="UP000193870"/>
    </source>
</evidence>
<proteinExistence type="inferred from homology"/>
<reference evidence="8 9" key="1">
    <citation type="submission" date="2017-03" db="EMBL/GenBank/DDBJ databases">
        <authorList>
            <person name="Afonso C.L."/>
            <person name="Miller P.J."/>
            <person name="Scott M.A."/>
            <person name="Spackman E."/>
            <person name="Goraichik I."/>
            <person name="Dimitrov K.M."/>
            <person name="Suarez D.L."/>
            <person name="Swayne D.E."/>
        </authorList>
    </citation>
    <scope>NUCLEOTIDE SEQUENCE [LARGE SCALE GENOMIC DNA]</scope>
    <source>
        <strain evidence="8 9">CECT 7066</strain>
    </source>
</reference>
<evidence type="ECO:0000256" key="4">
    <source>
        <dbReference type="ARBA" id="ARBA00023172"/>
    </source>
</evidence>
<dbReference type="Pfam" id="PF13102">
    <property type="entry name" value="Phage_int_SAM_5"/>
    <property type="match status" value="1"/>
</dbReference>
<dbReference type="GO" id="GO:0003677">
    <property type="term" value="F:DNA binding"/>
    <property type="evidence" value="ECO:0007669"/>
    <property type="project" value="UniProtKB-UniRule"/>
</dbReference>
<dbReference type="RefSeq" id="WP_085853489.1">
    <property type="nucleotide sequence ID" value="NZ_FOPF01000003.1"/>
</dbReference>
<gene>
    <name evidence="8" type="primary">xerC</name>
    <name evidence="8" type="ORF">PAM7066_01483</name>
</gene>
<feature type="domain" description="Tyr recombinase" evidence="6">
    <location>
        <begin position="305"/>
        <end position="523"/>
    </location>
</feature>
<evidence type="ECO:0000256" key="5">
    <source>
        <dbReference type="PROSITE-ProRule" id="PRU01248"/>
    </source>
</evidence>
<dbReference type="GO" id="GO:0006310">
    <property type="term" value="P:DNA recombination"/>
    <property type="evidence" value="ECO:0007669"/>
    <property type="project" value="UniProtKB-KW"/>
</dbReference>
<protein>
    <submittedName>
        <fullName evidence="8">Tyrosine recombinase XerC</fullName>
    </submittedName>
</protein>
<dbReference type="Proteomes" id="UP000193870">
    <property type="component" value="Unassembled WGS sequence"/>
</dbReference>
<evidence type="ECO:0000256" key="2">
    <source>
        <dbReference type="ARBA" id="ARBA00022908"/>
    </source>
</evidence>
<dbReference type="EMBL" id="FWFV01000003">
    <property type="protein sequence ID" value="SLN35434.1"/>
    <property type="molecule type" value="Genomic_DNA"/>
</dbReference>
<keyword evidence="3 5" id="KW-0238">DNA-binding</keyword>
<dbReference type="Gene3D" id="1.10.443.10">
    <property type="entry name" value="Intergrase catalytic core"/>
    <property type="match status" value="1"/>
</dbReference>
<dbReference type="InterPro" id="IPR044068">
    <property type="entry name" value="CB"/>
</dbReference>
<dbReference type="PROSITE" id="PS51900">
    <property type="entry name" value="CB"/>
    <property type="match status" value="1"/>
</dbReference>
<dbReference type="InterPro" id="IPR010998">
    <property type="entry name" value="Integrase_recombinase_N"/>
</dbReference>
<comment type="similarity">
    <text evidence="1">Belongs to the 'phage' integrase family.</text>
</comment>
<evidence type="ECO:0000259" key="6">
    <source>
        <dbReference type="PROSITE" id="PS51898"/>
    </source>
</evidence>
<sequence length="530" mass="60587">MTFRPRRGNYVREHRGRYYYRRAIPQKVRHLFAEKTEWVIPLEGRSDTERSTEAQAIAHRHNRQIEFADAPMLEELPRTDEAGSSPSNPAEAVMYDLYPQGLPPGAATPTPLSVYRDGQRHEVYKVAITELPQVRRRLEGEGYFVMSIAEMEEQAELAALWNGLPTAKDETARELSELKIEKRETVIDALAHVSGHTVTSILDDWRRQEKQAHTTWKKHVQYVNEFAKLHGDLALQDVTKRHVVEYVAYAQGLTYQGKPLSPASVRKRLDSVRALLGYAVSADIIDANPATGVRPPKDTRPKTSRSYASFEPAEVRKLVDVASELWSKRRDKRPGRARDLTTALQVLVWSGARPEEIAQARRSDVDLARGVIRITNDESDDDARPRLTKNEHSIREVPIHPRLTPVLTQHLRSHNGPLLFPSFEPEATPAELEEAERTGVLEVKGRYARPISREWTDNLRERITDDPRKVLYSLRHSWSAESRRTGMPEHVRNAIMGHADDNPHAGRYGGDADWTEEKRKHVERMNCLHD</sequence>
<dbReference type="InterPro" id="IPR025269">
    <property type="entry name" value="SAM-like_dom"/>
</dbReference>
<dbReference type="PANTHER" id="PTHR30629">
    <property type="entry name" value="PROPHAGE INTEGRASE"/>
    <property type="match status" value="1"/>
</dbReference>
<evidence type="ECO:0000256" key="3">
    <source>
        <dbReference type="ARBA" id="ARBA00023125"/>
    </source>
</evidence>
<dbReference type="InterPro" id="IPR011010">
    <property type="entry name" value="DNA_brk_join_enz"/>
</dbReference>
<dbReference type="PROSITE" id="PS51898">
    <property type="entry name" value="TYR_RECOMBINASE"/>
    <property type="match status" value="1"/>
</dbReference>
<evidence type="ECO:0000256" key="1">
    <source>
        <dbReference type="ARBA" id="ARBA00008857"/>
    </source>
</evidence>
<name>A0A1Y5SDX5_9RHOB</name>
<keyword evidence="4" id="KW-0233">DNA recombination</keyword>
<dbReference type="SUPFAM" id="SSF56349">
    <property type="entry name" value="DNA breaking-rejoining enzymes"/>
    <property type="match status" value="1"/>
</dbReference>
<dbReference type="AlphaFoldDB" id="A0A1Y5SDX5"/>
<dbReference type="GO" id="GO:0015074">
    <property type="term" value="P:DNA integration"/>
    <property type="evidence" value="ECO:0007669"/>
    <property type="project" value="UniProtKB-KW"/>
</dbReference>
<organism evidence="8 9">
    <name type="scientific">Palleronia marisminoris</name>
    <dbReference type="NCBI Taxonomy" id="315423"/>
    <lineage>
        <taxon>Bacteria</taxon>
        <taxon>Pseudomonadati</taxon>
        <taxon>Pseudomonadota</taxon>
        <taxon>Alphaproteobacteria</taxon>
        <taxon>Rhodobacterales</taxon>
        <taxon>Roseobacteraceae</taxon>
        <taxon>Palleronia</taxon>
    </lineage>
</organism>
<dbReference type="InterPro" id="IPR013762">
    <property type="entry name" value="Integrase-like_cat_sf"/>
</dbReference>
<accession>A0A1Y5SDX5</accession>
<keyword evidence="9" id="KW-1185">Reference proteome</keyword>
<dbReference type="Pfam" id="PF00589">
    <property type="entry name" value="Phage_integrase"/>
    <property type="match status" value="1"/>
</dbReference>
<dbReference type="STRING" id="315423.SAMN04488020_103203"/>
<dbReference type="InterPro" id="IPR002104">
    <property type="entry name" value="Integrase_catalytic"/>
</dbReference>
<dbReference type="OrthoDB" id="7222937at2"/>
<keyword evidence="2" id="KW-0229">DNA integration</keyword>